<sequence>MAASGRAGGPDVIWALPERTGRGPRPAYTRDDIAEAAVRIADEAGMDAVSMRRVAAAVGCGTMSLYNYVPRKEDLVDLMVDRVSGEYELPEKPSGDWQADILALARQGRTLMHRHPWLPAAVLPTAALGPNGLRYMEFCLAALEGSGLDDGLKIELIGMVNGAVISYVSSELATARQRKDSAHTAEQRQAAQTAYLARILAGGDYPHLSRTFTAAPAAGDPDETFDRLLGRVLAGYAAAC</sequence>
<dbReference type="InterPro" id="IPR009057">
    <property type="entry name" value="Homeodomain-like_sf"/>
</dbReference>
<proteinExistence type="predicted"/>
<dbReference type="Proteomes" id="UP000634229">
    <property type="component" value="Unassembled WGS sequence"/>
</dbReference>
<reference evidence="6 7" key="1">
    <citation type="submission" date="2021-01" db="EMBL/GenBank/DDBJ databases">
        <title>WGS of actinomycetes isolated from Thailand.</title>
        <authorList>
            <person name="Thawai C."/>
        </authorList>
    </citation>
    <scope>NUCLEOTIDE SEQUENCE [LARGE SCALE GENOMIC DNA]</scope>
    <source>
        <strain evidence="6 7">CA1R205</strain>
    </source>
</reference>
<name>A0ABS1NJ27_9ACTN</name>
<dbReference type="RefSeq" id="WP_201877311.1">
    <property type="nucleotide sequence ID" value="NZ_JAERRF010000015.1"/>
</dbReference>
<gene>
    <name evidence="6" type="ORF">JK363_24525</name>
</gene>
<evidence type="ECO:0000313" key="7">
    <source>
        <dbReference type="Proteomes" id="UP000634229"/>
    </source>
</evidence>
<dbReference type="Gene3D" id="1.10.357.10">
    <property type="entry name" value="Tetracycline Repressor, domain 2"/>
    <property type="match status" value="1"/>
</dbReference>
<feature type="DNA-binding region" description="H-T-H motif" evidence="4">
    <location>
        <begin position="50"/>
        <end position="69"/>
    </location>
</feature>
<dbReference type="Pfam" id="PF00440">
    <property type="entry name" value="TetR_N"/>
    <property type="match status" value="1"/>
</dbReference>
<evidence type="ECO:0000256" key="4">
    <source>
        <dbReference type="PROSITE-ProRule" id="PRU00335"/>
    </source>
</evidence>
<evidence type="ECO:0000313" key="6">
    <source>
        <dbReference type="EMBL" id="MBL1099776.1"/>
    </source>
</evidence>
<dbReference type="PANTHER" id="PTHR30055">
    <property type="entry name" value="HTH-TYPE TRANSCRIPTIONAL REGULATOR RUTR"/>
    <property type="match status" value="1"/>
</dbReference>
<dbReference type="PROSITE" id="PS50977">
    <property type="entry name" value="HTH_TETR_2"/>
    <property type="match status" value="1"/>
</dbReference>
<keyword evidence="1" id="KW-0805">Transcription regulation</keyword>
<keyword evidence="2 4" id="KW-0238">DNA-binding</keyword>
<dbReference type="SUPFAM" id="SSF48498">
    <property type="entry name" value="Tetracyclin repressor-like, C-terminal domain"/>
    <property type="match status" value="1"/>
</dbReference>
<evidence type="ECO:0000256" key="2">
    <source>
        <dbReference type="ARBA" id="ARBA00023125"/>
    </source>
</evidence>
<dbReference type="InterPro" id="IPR004111">
    <property type="entry name" value="Repressor_TetR_C"/>
</dbReference>
<dbReference type="InterPro" id="IPR001647">
    <property type="entry name" value="HTH_TetR"/>
</dbReference>
<evidence type="ECO:0000259" key="5">
    <source>
        <dbReference type="PROSITE" id="PS50977"/>
    </source>
</evidence>
<keyword evidence="3" id="KW-0804">Transcription</keyword>
<comment type="caution">
    <text evidence="6">The sequence shown here is derived from an EMBL/GenBank/DDBJ whole genome shotgun (WGS) entry which is preliminary data.</text>
</comment>
<protein>
    <submittedName>
        <fullName evidence="6">TetR/AcrR family transcriptional regulator C-terminal domain-containing protein</fullName>
    </submittedName>
</protein>
<dbReference type="Pfam" id="PF02909">
    <property type="entry name" value="TetR_C_1"/>
    <property type="match status" value="1"/>
</dbReference>
<organism evidence="6 7">
    <name type="scientific">Streptomyces coffeae</name>
    <dbReference type="NCBI Taxonomy" id="621382"/>
    <lineage>
        <taxon>Bacteria</taxon>
        <taxon>Bacillati</taxon>
        <taxon>Actinomycetota</taxon>
        <taxon>Actinomycetes</taxon>
        <taxon>Kitasatosporales</taxon>
        <taxon>Streptomycetaceae</taxon>
        <taxon>Streptomyces</taxon>
    </lineage>
</organism>
<dbReference type="Gene3D" id="1.10.10.60">
    <property type="entry name" value="Homeodomain-like"/>
    <property type="match status" value="1"/>
</dbReference>
<dbReference type="SUPFAM" id="SSF46689">
    <property type="entry name" value="Homeodomain-like"/>
    <property type="match status" value="1"/>
</dbReference>
<dbReference type="InterPro" id="IPR036271">
    <property type="entry name" value="Tet_transcr_reg_TetR-rel_C_sf"/>
</dbReference>
<keyword evidence="7" id="KW-1185">Reference proteome</keyword>
<evidence type="ECO:0000256" key="3">
    <source>
        <dbReference type="ARBA" id="ARBA00023163"/>
    </source>
</evidence>
<dbReference type="PANTHER" id="PTHR30055:SF151">
    <property type="entry name" value="TRANSCRIPTIONAL REGULATORY PROTEIN"/>
    <property type="match status" value="1"/>
</dbReference>
<accession>A0ABS1NJ27</accession>
<evidence type="ECO:0000256" key="1">
    <source>
        <dbReference type="ARBA" id="ARBA00023015"/>
    </source>
</evidence>
<feature type="domain" description="HTH tetR-type" evidence="5">
    <location>
        <begin position="27"/>
        <end position="87"/>
    </location>
</feature>
<dbReference type="EMBL" id="JAERRF010000015">
    <property type="protein sequence ID" value="MBL1099776.1"/>
    <property type="molecule type" value="Genomic_DNA"/>
</dbReference>
<dbReference type="InterPro" id="IPR050109">
    <property type="entry name" value="HTH-type_TetR-like_transc_reg"/>
</dbReference>